<dbReference type="PANTHER" id="PTHR30373">
    <property type="entry name" value="UPF0603 PROTEIN YGCG"/>
    <property type="match status" value="1"/>
</dbReference>
<gene>
    <name evidence="4" type="ORF">J2S13_002208</name>
</gene>
<sequence>MLKRPLLFLTLIFISVLGLFPQFTQASEVPKPVGDLYVQDTAHILTNEEREELISLARVLDDETSAQIAVLTMDKLDGHVEKAQFANKAYREYGLGKKDEDNGVLILFVKNYWENNREAVQVEVGYGLEGALPDGKVGRIIDQYMKPHIEAGNDGLAITETYQQLAKEVAKEYGISFDHLGDNQGSNVAQHQEEGLPAWVVFILIIVFAILIFLDMKYFGGTFTHILIQILSSLLRSGGRDGGGSDRRGGGGSAGGGGAGRNF</sequence>
<dbReference type="InterPro" id="IPR007621">
    <property type="entry name" value="TPM_dom"/>
</dbReference>
<keyword evidence="5" id="KW-1185">Reference proteome</keyword>
<dbReference type="Gene3D" id="3.10.310.50">
    <property type="match status" value="1"/>
</dbReference>
<dbReference type="Pfam" id="PF04536">
    <property type="entry name" value="TPM_phosphatase"/>
    <property type="match status" value="1"/>
</dbReference>
<dbReference type="AlphaFoldDB" id="A0AAJ1WJR4"/>
<evidence type="ECO:0000256" key="2">
    <source>
        <dbReference type="SAM" id="Phobius"/>
    </source>
</evidence>
<proteinExistence type="predicted"/>
<feature type="region of interest" description="Disordered" evidence="1">
    <location>
        <begin position="241"/>
        <end position="263"/>
    </location>
</feature>
<evidence type="ECO:0000313" key="4">
    <source>
        <dbReference type="EMBL" id="MDQ0215788.1"/>
    </source>
</evidence>
<keyword evidence="2" id="KW-1133">Transmembrane helix</keyword>
<dbReference type="RefSeq" id="WP_307257793.1">
    <property type="nucleotide sequence ID" value="NZ_JAUSUC010000027.1"/>
</dbReference>
<dbReference type="Proteomes" id="UP001237207">
    <property type="component" value="Unassembled WGS sequence"/>
</dbReference>
<comment type="caution">
    <text evidence="4">The sequence shown here is derived from an EMBL/GenBank/DDBJ whole genome shotgun (WGS) entry which is preliminary data.</text>
</comment>
<name>A0AAJ1WJR4_9BACI</name>
<protein>
    <recommendedName>
        <fullName evidence="3">TPM domain-containing protein</fullName>
    </recommendedName>
</protein>
<feature type="compositionally biased region" description="Gly residues" evidence="1">
    <location>
        <begin position="250"/>
        <end position="263"/>
    </location>
</feature>
<evidence type="ECO:0000259" key="3">
    <source>
        <dbReference type="Pfam" id="PF04536"/>
    </source>
</evidence>
<keyword evidence="2" id="KW-0812">Transmembrane</keyword>
<accession>A0AAJ1WJR4</accession>
<feature type="domain" description="TPM" evidence="3">
    <location>
        <begin position="38"/>
        <end position="167"/>
    </location>
</feature>
<feature type="transmembrane region" description="Helical" evidence="2">
    <location>
        <begin position="196"/>
        <end position="214"/>
    </location>
</feature>
<reference evidence="4" key="1">
    <citation type="submission" date="2023-07" db="EMBL/GenBank/DDBJ databases">
        <title>Genomic Encyclopedia of Type Strains, Phase IV (KMG-IV): sequencing the most valuable type-strain genomes for metagenomic binning, comparative biology and taxonomic classification.</title>
        <authorList>
            <person name="Goeker M."/>
        </authorList>
    </citation>
    <scope>NUCLEOTIDE SEQUENCE</scope>
    <source>
        <strain evidence="4">DSM 23947</strain>
    </source>
</reference>
<dbReference type="PANTHER" id="PTHR30373:SF2">
    <property type="entry name" value="UPF0603 PROTEIN YGCG"/>
    <property type="match status" value="1"/>
</dbReference>
<evidence type="ECO:0000256" key="1">
    <source>
        <dbReference type="SAM" id="MobiDB-lite"/>
    </source>
</evidence>
<evidence type="ECO:0000313" key="5">
    <source>
        <dbReference type="Proteomes" id="UP001237207"/>
    </source>
</evidence>
<keyword evidence="2" id="KW-0472">Membrane</keyword>
<dbReference type="EMBL" id="JAUSUC010000027">
    <property type="protein sequence ID" value="MDQ0215788.1"/>
    <property type="molecule type" value="Genomic_DNA"/>
</dbReference>
<organism evidence="4 5">
    <name type="scientific">Oikeobacillus pervagus</name>
    <dbReference type="NCBI Taxonomy" id="1325931"/>
    <lineage>
        <taxon>Bacteria</taxon>
        <taxon>Bacillati</taxon>
        <taxon>Bacillota</taxon>
        <taxon>Bacilli</taxon>
        <taxon>Bacillales</taxon>
        <taxon>Bacillaceae</taxon>
        <taxon>Oikeobacillus</taxon>
    </lineage>
</organism>